<dbReference type="OrthoDB" id="3236524at2"/>
<organism evidence="2 3">
    <name type="scientific">Blastococcus colisei</name>
    <dbReference type="NCBI Taxonomy" id="1564162"/>
    <lineage>
        <taxon>Bacteria</taxon>
        <taxon>Bacillati</taxon>
        <taxon>Actinomycetota</taxon>
        <taxon>Actinomycetes</taxon>
        <taxon>Geodermatophilales</taxon>
        <taxon>Geodermatophilaceae</taxon>
        <taxon>Blastococcus</taxon>
    </lineage>
</organism>
<keyword evidence="3" id="KW-1185">Reference proteome</keyword>
<evidence type="ECO:0000313" key="3">
    <source>
        <dbReference type="Proteomes" id="UP000319865"/>
    </source>
</evidence>
<protein>
    <submittedName>
        <fullName evidence="2">Uncharacterized protein YdhG (YjbR/CyaY superfamily)</fullName>
    </submittedName>
</protein>
<proteinExistence type="predicted"/>
<dbReference type="AlphaFoldDB" id="A0A543P1L6"/>
<dbReference type="Proteomes" id="UP000319865">
    <property type="component" value="Unassembled WGS sequence"/>
</dbReference>
<feature type="domain" description="YdhG-like" evidence="1">
    <location>
        <begin position="20"/>
        <end position="109"/>
    </location>
</feature>
<dbReference type="Gene3D" id="3.90.1150.200">
    <property type="match status" value="1"/>
</dbReference>
<comment type="caution">
    <text evidence="2">The sequence shown here is derived from an EMBL/GenBank/DDBJ whole genome shotgun (WGS) entry which is preliminary data.</text>
</comment>
<dbReference type="Pfam" id="PF08818">
    <property type="entry name" value="DUF1801"/>
    <property type="match status" value="1"/>
</dbReference>
<evidence type="ECO:0000313" key="2">
    <source>
        <dbReference type="EMBL" id="TQN37982.1"/>
    </source>
</evidence>
<gene>
    <name evidence="2" type="ORF">FHU33_4661</name>
</gene>
<evidence type="ECO:0000259" key="1">
    <source>
        <dbReference type="Pfam" id="PF08818"/>
    </source>
</evidence>
<dbReference type="SUPFAM" id="SSF159888">
    <property type="entry name" value="YdhG-like"/>
    <property type="match status" value="1"/>
</dbReference>
<dbReference type="RefSeq" id="WP_142027873.1">
    <property type="nucleotide sequence ID" value="NZ_VFQE01000002.1"/>
</dbReference>
<dbReference type="InterPro" id="IPR014922">
    <property type="entry name" value="YdhG-like"/>
</dbReference>
<sequence length="124" mass="13843">MTARFATVDDYAASLPEDVRSVLEEVRRVVRRVVPDVGETISYRMPTFTLDGQPLVHVAAWKKHLGLYPLPPMDAELAAQVEPYRGAKDAMQLRYDRPVPYDLVERVVAVLLEQRRAAAAGPGV</sequence>
<accession>A0A543P1L6</accession>
<name>A0A543P1L6_9ACTN</name>
<reference evidence="2 3" key="1">
    <citation type="submission" date="2019-06" db="EMBL/GenBank/DDBJ databases">
        <title>Sequencing the genomes of 1000 actinobacteria strains.</title>
        <authorList>
            <person name="Klenk H.-P."/>
        </authorList>
    </citation>
    <scope>NUCLEOTIDE SEQUENCE [LARGE SCALE GENOMIC DNA]</scope>
    <source>
        <strain evidence="2 3">DSM 46837</strain>
    </source>
</reference>
<dbReference type="EMBL" id="VFQE01000002">
    <property type="protein sequence ID" value="TQN37982.1"/>
    <property type="molecule type" value="Genomic_DNA"/>
</dbReference>